<dbReference type="GO" id="GO:0003950">
    <property type="term" value="F:NAD+ poly-ADP-ribosyltransferase activity"/>
    <property type="evidence" value="ECO:0007669"/>
    <property type="project" value="UniProtKB-UniRule"/>
</dbReference>
<dbReference type="GO" id="GO:0003677">
    <property type="term" value="F:DNA binding"/>
    <property type="evidence" value="ECO:0007669"/>
    <property type="project" value="UniProtKB-KW"/>
</dbReference>
<evidence type="ECO:0000313" key="24">
    <source>
        <dbReference type="Proteomes" id="UP000030765"/>
    </source>
</evidence>
<evidence type="ECO:0000256" key="17">
    <source>
        <dbReference type="ARBA" id="ARBA00071874"/>
    </source>
</evidence>
<dbReference type="PANTHER" id="PTHR10459">
    <property type="entry name" value="DNA LIGASE"/>
    <property type="match status" value="1"/>
</dbReference>
<dbReference type="InterPro" id="IPR012317">
    <property type="entry name" value="Poly(ADP-ribose)pol_cat_dom"/>
</dbReference>
<dbReference type="OrthoDB" id="429950at2759"/>
<accession>A0A084WSM3</accession>
<dbReference type="GO" id="GO:0016779">
    <property type="term" value="F:nucleotidyltransferase activity"/>
    <property type="evidence" value="ECO:0007669"/>
    <property type="project" value="UniProtKB-KW"/>
</dbReference>
<keyword evidence="9" id="KW-0013">ADP-ribosylation</keyword>
<evidence type="ECO:0000256" key="6">
    <source>
        <dbReference type="ARBA" id="ARBA00022695"/>
    </source>
</evidence>
<keyword evidence="4 18" id="KW-0328">Glycosyltransferase</keyword>
<dbReference type="PROSITE" id="PS51060">
    <property type="entry name" value="PARP_ALPHA_HD"/>
    <property type="match status" value="1"/>
</dbReference>
<evidence type="ECO:0000256" key="2">
    <source>
        <dbReference type="ARBA" id="ARBA00000459"/>
    </source>
</evidence>
<dbReference type="FunFam" id="1.20.142.10:FF:000001">
    <property type="entry name" value="Poly [ADP-ribose] polymerase"/>
    <property type="match status" value="1"/>
</dbReference>
<evidence type="ECO:0000259" key="21">
    <source>
        <dbReference type="PROSITE" id="PS51060"/>
    </source>
</evidence>
<feature type="domain" description="PARP alpha-helical" evidence="21">
    <location>
        <begin position="11"/>
        <end position="128"/>
    </location>
</feature>
<evidence type="ECO:0000256" key="4">
    <source>
        <dbReference type="ARBA" id="ARBA00022676"/>
    </source>
</evidence>
<dbReference type="Pfam" id="PF00644">
    <property type="entry name" value="PARP"/>
    <property type="match status" value="1"/>
</dbReference>
<proteinExistence type="inferred from homology"/>
<organism evidence="22">
    <name type="scientific">Anopheles sinensis</name>
    <name type="common">Mosquito</name>
    <dbReference type="NCBI Taxonomy" id="74873"/>
    <lineage>
        <taxon>Eukaryota</taxon>
        <taxon>Metazoa</taxon>
        <taxon>Ecdysozoa</taxon>
        <taxon>Arthropoda</taxon>
        <taxon>Hexapoda</taxon>
        <taxon>Insecta</taxon>
        <taxon>Pterygota</taxon>
        <taxon>Neoptera</taxon>
        <taxon>Endopterygota</taxon>
        <taxon>Diptera</taxon>
        <taxon>Nematocera</taxon>
        <taxon>Culicoidea</taxon>
        <taxon>Culicidae</taxon>
        <taxon>Anophelinae</taxon>
        <taxon>Anopheles</taxon>
    </lineage>
</organism>
<feature type="region of interest" description="Disordered" evidence="19">
    <location>
        <begin position="295"/>
        <end position="317"/>
    </location>
</feature>
<comment type="similarity">
    <text evidence="15">Belongs to the ARTD/PARP family.</text>
</comment>
<keyword evidence="5 18" id="KW-0808">Transferase</keyword>
<evidence type="ECO:0000256" key="18">
    <source>
        <dbReference type="RuleBase" id="RU362114"/>
    </source>
</evidence>
<evidence type="ECO:0000256" key="8">
    <source>
        <dbReference type="ARBA" id="ARBA00022737"/>
    </source>
</evidence>
<evidence type="ECO:0000256" key="15">
    <source>
        <dbReference type="ARBA" id="ARBA00024347"/>
    </source>
</evidence>
<keyword evidence="12 18" id="KW-0520">NAD</keyword>
<dbReference type="EnsemblMetazoa" id="ASIC021524-RA">
    <property type="protein sequence ID" value="ASIC021524-PA"/>
    <property type="gene ID" value="ASIC021524"/>
</dbReference>
<dbReference type="SUPFAM" id="SSF56399">
    <property type="entry name" value="ADP-ribosylation"/>
    <property type="match status" value="1"/>
</dbReference>
<comment type="catalytic activity">
    <reaction evidence="16">
        <text>NAD(+) + (ADP-D-ribosyl)n-acceptor = nicotinamide + (ADP-D-ribosyl)n+1-acceptor + H(+).</text>
        <dbReference type="EC" id="2.4.2.30"/>
    </reaction>
</comment>
<keyword evidence="7" id="KW-0479">Metal-binding</keyword>
<dbReference type="EC" id="2.4.2.-" evidence="18"/>
<feature type="domain" description="PARP catalytic" evidence="20">
    <location>
        <begin position="137"/>
        <end position="361"/>
    </location>
</feature>
<dbReference type="GO" id="GO:0008270">
    <property type="term" value="F:zinc ion binding"/>
    <property type="evidence" value="ECO:0007669"/>
    <property type="project" value="UniProtKB-KW"/>
</dbReference>
<reference evidence="22 24" key="1">
    <citation type="journal article" date="2014" name="BMC Genomics">
        <title>Genome sequence of Anopheles sinensis provides insight into genetics basis of mosquito competence for malaria parasites.</title>
        <authorList>
            <person name="Zhou D."/>
            <person name="Zhang D."/>
            <person name="Ding G."/>
            <person name="Shi L."/>
            <person name="Hou Q."/>
            <person name="Ye Y."/>
            <person name="Xu Y."/>
            <person name="Zhou H."/>
            <person name="Xiong C."/>
            <person name="Li S."/>
            <person name="Yu J."/>
            <person name="Hong S."/>
            <person name="Yu X."/>
            <person name="Zou P."/>
            <person name="Chen C."/>
            <person name="Chang X."/>
            <person name="Wang W."/>
            <person name="Lv Y."/>
            <person name="Sun Y."/>
            <person name="Ma L."/>
            <person name="Shen B."/>
            <person name="Zhu C."/>
        </authorList>
    </citation>
    <scope>NUCLEOTIDE SEQUENCE [LARGE SCALE GENOMIC DNA]</scope>
</reference>
<evidence type="ECO:0000256" key="14">
    <source>
        <dbReference type="ARBA" id="ARBA00023242"/>
    </source>
</evidence>
<dbReference type="VEuPathDB" id="VectorBase:ASIS014902"/>
<evidence type="ECO:0000256" key="10">
    <source>
        <dbReference type="ARBA" id="ARBA00022771"/>
    </source>
</evidence>
<dbReference type="SUPFAM" id="SSF47587">
    <property type="entry name" value="Domain of poly(ADP-ribose) polymerase"/>
    <property type="match status" value="1"/>
</dbReference>
<reference evidence="23" key="2">
    <citation type="submission" date="2020-05" db="UniProtKB">
        <authorList>
            <consortium name="EnsemblMetazoa"/>
        </authorList>
    </citation>
    <scope>IDENTIFICATION</scope>
</reference>
<comment type="catalytic activity">
    <reaction evidence="2">
        <text>L-glutamyl-[protein] + NAD(+) = 5-O-(ADP-D-ribosyl)-L-glutamyl-[protein] + nicotinamide</text>
        <dbReference type="Rhea" id="RHEA:58224"/>
        <dbReference type="Rhea" id="RHEA-COMP:10208"/>
        <dbReference type="Rhea" id="RHEA-COMP:15089"/>
        <dbReference type="ChEBI" id="CHEBI:17154"/>
        <dbReference type="ChEBI" id="CHEBI:29973"/>
        <dbReference type="ChEBI" id="CHEBI:57540"/>
        <dbReference type="ChEBI" id="CHEBI:142540"/>
    </reaction>
</comment>
<evidence type="ECO:0000256" key="9">
    <source>
        <dbReference type="ARBA" id="ARBA00022765"/>
    </source>
</evidence>
<dbReference type="InterPro" id="IPR036616">
    <property type="entry name" value="Poly(ADP-ribose)pol_reg_dom_sf"/>
</dbReference>
<dbReference type="GO" id="GO:0006302">
    <property type="term" value="P:double-strand break repair"/>
    <property type="evidence" value="ECO:0007669"/>
    <property type="project" value="TreeGrafter"/>
</dbReference>
<dbReference type="InterPro" id="IPR004102">
    <property type="entry name" value="Poly(ADP-ribose)pol_reg_dom"/>
</dbReference>
<dbReference type="OMA" id="FADICSK"/>
<name>A0A084WSM3_ANOSI</name>
<evidence type="ECO:0000256" key="1">
    <source>
        <dbReference type="ARBA" id="ARBA00000438"/>
    </source>
</evidence>
<keyword evidence="6" id="KW-0548">Nucleotidyltransferase</keyword>
<dbReference type="EMBL" id="ATLV01026622">
    <property type="status" value="NOT_ANNOTATED_CDS"/>
    <property type="molecule type" value="Genomic_DNA"/>
</dbReference>
<evidence type="ECO:0000256" key="12">
    <source>
        <dbReference type="ARBA" id="ARBA00023027"/>
    </source>
</evidence>
<evidence type="ECO:0000256" key="5">
    <source>
        <dbReference type="ARBA" id="ARBA00022679"/>
    </source>
</evidence>
<dbReference type="VEuPathDB" id="VectorBase:ASIC021524"/>
<dbReference type="GO" id="GO:0005730">
    <property type="term" value="C:nucleolus"/>
    <property type="evidence" value="ECO:0007669"/>
    <property type="project" value="TreeGrafter"/>
</dbReference>
<dbReference type="GO" id="GO:1990404">
    <property type="term" value="F:NAD+-protein mono-ADP-ribosyltransferase activity"/>
    <property type="evidence" value="ECO:0007669"/>
    <property type="project" value="TreeGrafter"/>
</dbReference>
<dbReference type="FunFam" id="3.90.228.10:FF:000002">
    <property type="entry name" value="Poly [ADP-ribose] polymerase"/>
    <property type="match status" value="1"/>
</dbReference>
<dbReference type="Gene3D" id="3.90.228.10">
    <property type="match status" value="1"/>
</dbReference>
<keyword evidence="24" id="KW-1185">Reference proteome</keyword>
<dbReference type="InterPro" id="IPR050800">
    <property type="entry name" value="ARTD/PARP"/>
</dbReference>
<dbReference type="PANTHER" id="PTHR10459:SF60">
    <property type="entry name" value="POLY [ADP-RIBOSE] POLYMERASE 2"/>
    <property type="match status" value="1"/>
</dbReference>
<keyword evidence="11" id="KW-0862">Zinc</keyword>
<dbReference type="AlphaFoldDB" id="A0A084WSM3"/>
<evidence type="ECO:0000256" key="19">
    <source>
        <dbReference type="SAM" id="MobiDB-lite"/>
    </source>
</evidence>
<protein>
    <recommendedName>
        <fullName evidence="17 18">Poly [ADP-ribose] polymerase</fullName>
        <shortName evidence="18">PARP</shortName>
        <ecNumber evidence="18">2.4.2.-</ecNumber>
    </recommendedName>
</protein>
<keyword evidence="8" id="KW-0677">Repeat</keyword>
<dbReference type="Pfam" id="PF02877">
    <property type="entry name" value="PARP_reg"/>
    <property type="match status" value="1"/>
</dbReference>
<evidence type="ECO:0000256" key="16">
    <source>
        <dbReference type="ARBA" id="ARBA00033987"/>
    </source>
</evidence>
<keyword evidence="14" id="KW-0539">Nucleus</keyword>
<dbReference type="EMBL" id="KE525415">
    <property type="protein sequence ID" value="KFB53217.1"/>
    <property type="molecule type" value="Genomic_DNA"/>
</dbReference>
<dbReference type="Gene3D" id="1.20.142.10">
    <property type="entry name" value="Poly(ADP-ribose) polymerase, regulatory domain"/>
    <property type="match status" value="1"/>
</dbReference>
<keyword evidence="10" id="KW-0863">Zinc-finger</keyword>
<comment type="subcellular location">
    <subcellularLocation>
        <location evidence="3">Nucleus</location>
    </subcellularLocation>
</comment>
<dbReference type="PROSITE" id="PS51059">
    <property type="entry name" value="PARP_CATALYTIC"/>
    <property type="match status" value="1"/>
</dbReference>
<comment type="catalytic activity">
    <reaction evidence="1">
        <text>L-aspartyl-[protein] + NAD(+) = 4-O-(ADP-D-ribosyl)-L-aspartyl-[protein] + nicotinamide</text>
        <dbReference type="Rhea" id="RHEA:54424"/>
        <dbReference type="Rhea" id="RHEA-COMP:9867"/>
        <dbReference type="Rhea" id="RHEA-COMP:13832"/>
        <dbReference type="ChEBI" id="CHEBI:17154"/>
        <dbReference type="ChEBI" id="CHEBI:29961"/>
        <dbReference type="ChEBI" id="CHEBI:57540"/>
        <dbReference type="ChEBI" id="CHEBI:138102"/>
    </reaction>
</comment>
<evidence type="ECO:0000256" key="13">
    <source>
        <dbReference type="ARBA" id="ARBA00023125"/>
    </source>
</evidence>
<dbReference type="GO" id="GO:0070212">
    <property type="term" value="P:protein poly-ADP-ribosylation"/>
    <property type="evidence" value="ECO:0007669"/>
    <property type="project" value="TreeGrafter"/>
</dbReference>
<evidence type="ECO:0000256" key="7">
    <source>
        <dbReference type="ARBA" id="ARBA00022723"/>
    </source>
</evidence>
<gene>
    <name evidence="22" type="ORF">ZHAS_00021524</name>
</gene>
<evidence type="ECO:0000259" key="20">
    <source>
        <dbReference type="PROSITE" id="PS51059"/>
    </source>
</evidence>
<keyword evidence="13" id="KW-0238">DNA-binding</keyword>
<dbReference type="CDD" id="cd01437">
    <property type="entry name" value="parp_like"/>
    <property type="match status" value="1"/>
</dbReference>
<dbReference type="Proteomes" id="UP000030765">
    <property type="component" value="Unassembled WGS sequence"/>
</dbReference>
<evidence type="ECO:0000256" key="3">
    <source>
        <dbReference type="ARBA" id="ARBA00004123"/>
    </source>
</evidence>
<evidence type="ECO:0000256" key="11">
    <source>
        <dbReference type="ARBA" id="ARBA00022833"/>
    </source>
</evidence>
<evidence type="ECO:0000313" key="22">
    <source>
        <dbReference type="EMBL" id="KFB53217.1"/>
    </source>
</evidence>
<dbReference type="STRING" id="74873.A0A084WSM3"/>
<evidence type="ECO:0000313" key="23">
    <source>
        <dbReference type="EnsemblMetazoa" id="ASIC021524-PA"/>
    </source>
</evidence>
<sequence>MKSLTEDSAIKSNLKPAVQDLMRMIFNVEEMNRVMLEFELDMEKMPLGKLSQRQLQSAMSVLSEIALLITGRGSPAQFIDASNRFYSFVPHNFGLNSVNVIDTVAQIKEKLAMLENLMQIEFAYSLLNVDKSNDGKSVLDVHYERLKTNIEPMDRTSEEFALLQQYVRNTHAATHKDYELEIEEVFCVKRQGEDKRYEPFRGLHNRKLLWHGSRLTNFVGILSNGLRIAPPEAPATGYMFGKGIYFADMVSKSANYCFTNPADPKGLMLLCEVALGDMQEYTRANYVEKLPTGRHSVKGIGRTQPDPTASHTRPDGVEIPLGKGVTNENMDSSLLYNEFIVYDVAQVNCQYLLKMKFLYKV</sequence>